<dbReference type="OrthoDB" id="10601412at2759"/>
<accession>A0A163JMB2</accession>
<feature type="region of interest" description="Disordered" evidence="1">
    <location>
        <begin position="139"/>
        <end position="180"/>
    </location>
</feature>
<protein>
    <submittedName>
        <fullName evidence="2">Uncharacterized protein</fullName>
    </submittedName>
</protein>
<feature type="compositionally biased region" description="Low complexity" evidence="1">
    <location>
        <begin position="254"/>
        <end position="276"/>
    </location>
</feature>
<reference evidence="2" key="1">
    <citation type="submission" date="2016-04" db="EMBL/GenBank/DDBJ databases">
        <authorList>
            <person name="Evans L.H."/>
            <person name="Alamgir A."/>
            <person name="Owens N."/>
            <person name="Weber N.D."/>
            <person name="Virtaneva K."/>
            <person name="Barbian K."/>
            <person name="Babar A."/>
            <person name="Rosenke K."/>
        </authorList>
    </citation>
    <scope>NUCLEOTIDE SEQUENCE [LARGE SCALE GENOMIC DNA]</scope>
    <source>
        <strain evidence="2">CBS 101.48</strain>
    </source>
</reference>
<sequence length="337" mass="36966">MEQSDVCLTPRTIRKRRLLRANGASNPELESLYHDRSTMVSPPVTSPYPRHSPLVTLGTPTHQHLRGTPRRLRDVSNAKVNSIFGPSLPLNERLERAIKQDHHSRTSLDLSGYEIMPSKMDAAFSAAAAEPLFSRQNFFQDPPQQLTTLDDGPKDEHDDGDIPPQSPQIPPSPTSSITSTATTISESVNMALLSWPGSPSNDWVKHNTGLTFGRVGSSSAPTLTFSSPPPPPPSIVFSPAYVPPISSPLAFAQRSPKPSSPTRSPSPHTSPCPSSHQEPACLKRRVVRRSRKSATRRPTKFVASRPRLPQRWAVTTTSRPIRITPWKESTITPNGLA</sequence>
<feature type="region of interest" description="Disordered" evidence="1">
    <location>
        <begin position="248"/>
        <end position="308"/>
    </location>
</feature>
<proteinExistence type="predicted"/>
<feature type="compositionally biased region" description="Pro residues" evidence="1">
    <location>
        <begin position="164"/>
        <end position="173"/>
    </location>
</feature>
<dbReference type="EMBL" id="LT553181">
    <property type="protein sequence ID" value="SAM00392.1"/>
    <property type="molecule type" value="Genomic_DNA"/>
</dbReference>
<dbReference type="Proteomes" id="UP000078561">
    <property type="component" value="Unassembled WGS sequence"/>
</dbReference>
<feature type="compositionally biased region" description="Polar residues" evidence="1">
    <location>
        <begin position="139"/>
        <end position="148"/>
    </location>
</feature>
<gene>
    <name evidence="2" type="primary">ABSGL_06073.1 scaffold 7611</name>
</gene>
<dbReference type="InParanoid" id="A0A163JMB2"/>
<organism evidence="2">
    <name type="scientific">Absidia glauca</name>
    <name type="common">Pin mould</name>
    <dbReference type="NCBI Taxonomy" id="4829"/>
    <lineage>
        <taxon>Eukaryota</taxon>
        <taxon>Fungi</taxon>
        <taxon>Fungi incertae sedis</taxon>
        <taxon>Mucoromycota</taxon>
        <taxon>Mucoromycotina</taxon>
        <taxon>Mucoromycetes</taxon>
        <taxon>Mucorales</taxon>
        <taxon>Cunninghamellaceae</taxon>
        <taxon>Absidia</taxon>
    </lineage>
</organism>
<name>A0A163JMB2_ABSGL</name>
<dbReference type="AlphaFoldDB" id="A0A163JMB2"/>
<feature type="compositionally biased region" description="Basic residues" evidence="1">
    <location>
        <begin position="282"/>
        <end position="299"/>
    </location>
</feature>
<keyword evidence="3" id="KW-1185">Reference proteome</keyword>
<evidence type="ECO:0000256" key="1">
    <source>
        <dbReference type="SAM" id="MobiDB-lite"/>
    </source>
</evidence>
<evidence type="ECO:0000313" key="3">
    <source>
        <dbReference type="Proteomes" id="UP000078561"/>
    </source>
</evidence>
<evidence type="ECO:0000313" key="2">
    <source>
        <dbReference type="EMBL" id="SAM00392.1"/>
    </source>
</evidence>